<evidence type="ECO:0000313" key="2">
    <source>
        <dbReference type="EMBL" id="CAB4196854.1"/>
    </source>
</evidence>
<dbReference type="InterPro" id="IPR023577">
    <property type="entry name" value="CYTH_domain"/>
</dbReference>
<dbReference type="Pfam" id="PF01928">
    <property type="entry name" value="CYTH"/>
    <property type="match status" value="1"/>
</dbReference>
<accession>A0A6J5RXU0</accession>
<feature type="domain" description="CYTH" evidence="1">
    <location>
        <begin position="4"/>
        <end position="175"/>
    </location>
</feature>
<protein>
    <submittedName>
        <fullName evidence="2">CYTH domain containing protein</fullName>
    </submittedName>
</protein>
<dbReference type="Gene3D" id="2.40.320.10">
    <property type="entry name" value="Hypothetical Protein Pfu-838710-001"/>
    <property type="match status" value="1"/>
</dbReference>
<reference evidence="2" key="1">
    <citation type="submission" date="2020-05" db="EMBL/GenBank/DDBJ databases">
        <authorList>
            <person name="Chiriac C."/>
            <person name="Salcher M."/>
            <person name="Ghai R."/>
            <person name="Kavagutti S V."/>
        </authorList>
    </citation>
    <scope>NUCLEOTIDE SEQUENCE</scope>
</reference>
<sequence length="175" mass="20374">MSTKLEIEKKFLVKFPTSWSTLSEMFDELIDVKRISQTYLKSKDGDPASRVRKTVEGLTGDTETVYHFNQKKPVEAGIHEETEYEINKSKYENHLKEADPSKVEVQKTRFVFDYNDQVFELDVFKGPLKGLAVLEIELEDKDVPVELPPYLKIIKEVTKDKRYSNYELASTHKHV</sequence>
<dbReference type="GO" id="GO:0035091">
    <property type="term" value="F:phosphatidylinositol binding"/>
    <property type="evidence" value="ECO:0007669"/>
    <property type="project" value="TreeGrafter"/>
</dbReference>
<evidence type="ECO:0000259" key="1">
    <source>
        <dbReference type="PROSITE" id="PS51707"/>
    </source>
</evidence>
<proteinExistence type="predicted"/>
<dbReference type="InterPro" id="IPR053227">
    <property type="entry name" value="TRPL-trafficking_regulator"/>
</dbReference>
<gene>
    <name evidence="2" type="ORF">UFOVP1290_374</name>
</gene>
<dbReference type="PIRSF" id="PIRSF016487">
    <property type="entry name" value="CYTH_UCP016487"/>
    <property type="match status" value="1"/>
</dbReference>
<organism evidence="2">
    <name type="scientific">uncultured Caudovirales phage</name>
    <dbReference type="NCBI Taxonomy" id="2100421"/>
    <lineage>
        <taxon>Viruses</taxon>
        <taxon>Duplodnaviria</taxon>
        <taxon>Heunggongvirae</taxon>
        <taxon>Uroviricota</taxon>
        <taxon>Caudoviricetes</taxon>
        <taxon>Peduoviridae</taxon>
        <taxon>Maltschvirus</taxon>
        <taxon>Maltschvirus maltsch</taxon>
    </lineage>
</organism>
<dbReference type="EMBL" id="LR797252">
    <property type="protein sequence ID" value="CAB4196854.1"/>
    <property type="molecule type" value="Genomic_DNA"/>
</dbReference>
<dbReference type="GO" id="GO:0070300">
    <property type="term" value="F:phosphatidic acid binding"/>
    <property type="evidence" value="ECO:0007669"/>
    <property type="project" value="TreeGrafter"/>
</dbReference>
<name>A0A6J5RXU0_9CAUD</name>
<dbReference type="SMART" id="SM01118">
    <property type="entry name" value="CYTH"/>
    <property type="match status" value="1"/>
</dbReference>
<dbReference type="SUPFAM" id="SSF55154">
    <property type="entry name" value="CYTH-like phosphatases"/>
    <property type="match status" value="1"/>
</dbReference>
<dbReference type="InterPro" id="IPR033469">
    <property type="entry name" value="CYTH-like_dom_sf"/>
</dbReference>
<dbReference type="PANTHER" id="PTHR34932">
    <property type="entry name" value="TRPL TRANSLOCATION DEFECT PROTEIN 14"/>
    <property type="match status" value="1"/>
</dbReference>
<dbReference type="InterPro" id="IPR012042">
    <property type="entry name" value="NeuTTM/CthTTM-like"/>
</dbReference>
<dbReference type="PROSITE" id="PS51707">
    <property type="entry name" value="CYTH"/>
    <property type="match status" value="1"/>
</dbReference>
<dbReference type="PANTHER" id="PTHR34932:SF1">
    <property type="entry name" value="TRPL TRANSLOCATION DEFECT PROTEIN 14"/>
    <property type="match status" value="1"/>
</dbReference>
<dbReference type="GO" id="GO:0005525">
    <property type="term" value="F:GTP binding"/>
    <property type="evidence" value="ECO:0007669"/>
    <property type="project" value="TreeGrafter"/>
</dbReference>